<dbReference type="AlphaFoldDB" id="E9I944"/>
<gene>
    <name evidence="1" type="ORF">SINV_03586</name>
</gene>
<accession>E9I944</accession>
<reference evidence="1" key="1">
    <citation type="journal article" date="2011" name="Proc. Natl. Acad. Sci. U.S.A.">
        <title>The genome of the fire ant Solenopsis invicta.</title>
        <authorList>
            <person name="Wurm Y."/>
            <person name="Wang J."/>
            <person name="Riba-Grognuz O."/>
            <person name="Corona M."/>
            <person name="Nygaard S."/>
            <person name="Hunt B.G."/>
            <person name="Ingram K.K."/>
            <person name="Falquet L."/>
            <person name="Nipitwattanaphon M."/>
            <person name="Gotzek D."/>
            <person name="Dijkstra M.B."/>
            <person name="Oettler J."/>
            <person name="Comtesse F."/>
            <person name="Shih C.J."/>
            <person name="Wu W.J."/>
            <person name="Yang C.C."/>
            <person name="Thomas J."/>
            <person name="Beaudoing E."/>
            <person name="Pradervand S."/>
            <person name="Flegel V."/>
            <person name="Cook E.D."/>
            <person name="Fabbretti R."/>
            <person name="Stockinger H."/>
            <person name="Long L."/>
            <person name="Farmerie W.G."/>
            <person name="Oakey J."/>
            <person name="Boomsma J.J."/>
            <person name="Pamilo P."/>
            <person name="Yi S.V."/>
            <person name="Heinze J."/>
            <person name="Goodisman M.A."/>
            <person name="Farinelli L."/>
            <person name="Harshman K."/>
            <person name="Hulo N."/>
            <person name="Cerutti L."/>
            <person name="Xenarios I."/>
            <person name="Shoemaker D."/>
            <person name="Keller L."/>
        </authorList>
    </citation>
    <scope>NUCLEOTIDE SEQUENCE [LARGE SCALE GENOMIC DNA]</scope>
</reference>
<name>E9I944_SOLIN</name>
<sequence length="91" mass="10856">MVSTIDQIYVLNYLINKKVAMRKEKMVMLFVDMKAAFDSVDREILIQMIREREVKKGLVVRCEKVLEENARKLYRMKENRRQCGEDKGNEV</sequence>
<proteinExistence type="predicted"/>
<organism>
    <name type="scientific">Solenopsis invicta</name>
    <name type="common">Red imported fire ant</name>
    <name type="synonym">Solenopsis wagneri</name>
    <dbReference type="NCBI Taxonomy" id="13686"/>
    <lineage>
        <taxon>Eukaryota</taxon>
        <taxon>Metazoa</taxon>
        <taxon>Ecdysozoa</taxon>
        <taxon>Arthropoda</taxon>
        <taxon>Hexapoda</taxon>
        <taxon>Insecta</taxon>
        <taxon>Pterygota</taxon>
        <taxon>Neoptera</taxon>
        <taxon>Endopterygota</taxon>
        <taxon>Hymenoptera</taxon>
        <taxon>Apocrita</taxon>
        <taxon>Aculeata</taxon>
        <taxon>Formicoidea</taxon>
        <taxon>Formicidae</taxon>
        <taxon>Myrmicinae</taxon>
        <taxon>Solenopsis</taxon>
    </lineage>
</organism>
<dbReference type="HOGENOM" id="CLU_2429844_0_0_1"/>
<evidence type="ECO:0008006" key="2">
    <source>
        <dbReference type="Google" id="ProtNLM"/>
    </source>
</evidence>
<evidence type="ECO:0000313" key="1">
    <source>
        <dbReference type="EMBL" id="EFZ22910.1"/>
    </source>
</evidence>
<feature type="non-terminal residue" evidence="1">
    <location>
        <position position="91"/>
    </location>
</feature>
<protein>
    <recommendedName>
        <fullName evidence="2">Reverse transcriptase domain-containing protein</fullName>
    </recommendedName>
</protein>
<dbReference type="EMBL" id="GL761683">
    <property type="protein sequence ID" value="EFZ22910.1"/>
    <property type="molecule type" value="Genomic_DNA"/>
</dbReference>